<accession>A0A4Y2N0W5</accession>
<comment type="caution">
    <text evidence="2">The sequence shown here is derived from an EMBL/GenBank/DDBJ whole genome shotgun (WGS) entry which is preliminary data.</text>
</comment>
<name>A0A4Y2N0W5_ARAVE</name>
<protein>
    <submittedName>
        <fullName evidence="2">Uncharacterized protein</fullName>
    </submittedName>
</protein>
<proteinExistence type="predicted"/>
<sequence>MFESQTSDLMCTRPIYTRLIFNRSGSEPGSLRPQSRDPCTRPSRPSSTPRQFRFFSHPVTKELDEHFVIRKKKAISCWHASEKILESDHKIQDLMTISAISLS</sequence>
<organism evidence="2 4">
    <name type="scientific">Araneus ventricosus</name>
    <name type="common">Orbweaver spider</name>
    <name type="synonym">Epeira ventricosa</name>
    <dbReference type="NCBI Taxonomy" id="182803"/>
    <lineage>
        <taxon>Eukaryota</taxon>
        <taxon>Metazoa</taxon>
        <taxon>Ecdysozoa</taxon>
        <taxon>Arthropoda</taxon>
        <taxon>Chelicerata</taxon>
        <taxon>Arachnida</taxon>
        <taxon>Araneae</taxon>
        <taxon>Araneomorphae</taxon>
        <taxon>Entelegynae</taxon>
        <taxon>Araneoidea</taxon>
        <taxon>Araneidae</taxon>
        <taxon>Araneus</taxon>
    </lineage>
</organism>
<evidence type="ECO:0000313" key="3">
    <source>
        <dbReference type="EMBL" id="GBN33056.1"/>
    </source>
</evidence>
<dbReference type="EMBL" id="BGPR01008326">
    <property type="protein sequence ID" value="GBN33056.1"/>
    <property type="molecule type" value="Genomic_DNA"/>
</dbReference>
<feature type="compositionally biased region" description="Low complexity" evidence="1">
    <location>
        <begin position="40"/>
        <end position="50"/>
    </location>
</feature>
<dbReference type="Proteomes" id="UP000499080">
    <property type="component" value="Unassembled WGS sequence"/>
</dbReference>
<feature type="region of interest" description="Disordered" evidence="1">
    <location>
        <begin position="24"/>
        <end position="51"/>
    </location>
</feature>
<dbReference type="EMBL" id="BGPR01008325">
    <property type="protein sequence ID" value="GBN33048.1"/>
    <property type="molecule type" value="Genomic_DNA"/>
</dbReference>
<dbReference type="AlphaFoldDB" id="A0A4Y2N0W5"/>
<gene>
    <name evidence="3" type="ORF">AVEN_251590_1</name>
    <name evidence="2" type="ORF">AVEN_7601_1</name>
</gene>
<evidence type="ECO:0000256" key="1">
    <source>
        <dbReference type="SAM" id="MobiDB-lite"/>
    </source>
</evidence>
<evidence type="ECO:0000313" key="2">
    <source>
        <dbReference type="EMBL" id="GBN33048.1"/>
    </source>
</evidence>
<evidence type="ECO:0000313" key="4">
    <source>
        <dbReference type="Proteomes" id="UP000499080"/>
    </source>
</evidence>
<keyword evidence="4" id="KW-1185">Reference proteome</keyword>
<reference evidence="2 4" key="1">
    <citation type="journal article" date="2019" name="Sci. Rep.">
        <title>Orb-weaving spider Araneus ventricosus genome elucidates the spidroin gene catalogue.</title>
        <authorList>
            <person name="Kono N."/>
            <person name="Nakamura H."/>
            <person name="Ohtoshi R."/>
            <person name="Moran D.A.P."/>
            <person name="Shinohara A."/>
            <person name="Yoshida Y."/>
            <person name="Fujiwara M."/>
            <person name="Mori M."/>
            <person name="Tomita M."/>
            <person name="Arakawa K."/>
        </authorList>
    </citation>
    <scope>NUCLEOTIDE SEQUENCE [LARGE SCALE GENOMIC DNA]</scope>
</reference>